<dbReference type="InterPro" id="IPR036277">
    <property type="entry name" value="SMC_hinge_sf"/>
</dbReference>
<gene>
    <name evidence="7" type="primary">smc</name>
    <name evidence="9" type="ORF">SAMN04488557_2860</name>
</gene>
<dbReference type="FunFam" id="3.40.50.300:FF:000901">
    <property type="entry name" value="Chromosome partition protein Smc"/>
    <property type="match status" value="1"/>
</dbReference>
<reference evidence="10" key="1">
    <citation type="submission" date="2016-10" db="EMBL/GenBank/DDBJ databases">
        <authorList>
            <person name="Varghese N."/>
            <person name="Submissions S."/>
        </authorList>
    </citation>
    <scope>NUCLEOTIDE SEQUENCE [LARGE SCALE GENOMIC DNA]</scope>
    <source>
        <strain evidence="10">DSM 1565</strain>
    </source>
</reference>
<feature type="domain" description="SMC hinge" evidence="8">
    <location>
        <begin position="507"/>
        <end position="595"/>
    </location>
</feature>
<dbReference type="GO" id="GO:0007059">
    <property type="term" value="P:chromosome segregation"/>
    <property type="evidence" value="ECO:0007669"/>
    <property type="project" value="UniProtKB-UniRule"/>
</dbReference>
<dbReference type="GO" id="GO:0003677">
    <property type="term" value="F:DNA binding"/>
    <property type="evidence" value="ECO:0007669"/>
    <property type="project" value="UniProtKB-UniRule"/>
</dbReference>
<evidence type="ECO:0000256" key="1">
    <source>
        <dbReference type="ARBA" id="ARBA00004496"/>
    </source>
</evidence>
<dbReference type="GO" id="GO:0016887">
    <property type="term" value="F:ATP hydrolysis activity"/>
    <property type="evidence" value="ECO:0007669"/>
    <property type="project" value="InterPro"/>
</dbReference>
<dbReference type="GO" id="GO:0005524">
    <property type="term" value="F:ATP binding"/>
    <property type="evidence" value="ECO:0007669"/>
    <property type="project" value="UniProtKB-UniRule"/>
</dbReference>
<dbReference type="InterPro" id="IPR011890">
    <property type="entry name" value="SMC_prok"/>
</dbReference>
<feature type="coiled-coil region" evidence="7">
    <location>
        <begin position="293"/>
        <end position="334"/>
    </location>
</feature>
<dbReference type="PANTHER" id="PTHR43977">
    <property type="entry name" value="STRUCTURAL MAINTENANCE OF CHROMOSOMES PROTEIN 3"/>
    <property type="match status" value="1"/>
</dbReference>
<dbReference type="InterPro" id="IPR003395">
    <property type="entry name" value="RecF/RecN/SMC_N"/>
</dbReference>
<evidence type="ECO:0000256" key="4">
    <source>
        <dbReference type="ARBA" id="ARBA00022840"/>
    </source>
</evidence>
<keyword evidence="10" id="KW-1185">Reference proteome</keyword>
<keyword evidence="5 7" id="KW-0175">Coiled coil</keyword>
<dbReference type="OrthoDB" id="9808768at2"/>
<keyword evidence="2 7" id="KW-0963">Cytoplasm</keyword>
<dbReference type="Gene3D" id="3.40.50.300">
    <property type="entry name" value="P-loop containing nucleotide triphosphate hydrolases"/>
    <property type="match status" value="2"/>
</dbReference>
<evidence type="ECO:0000256" key="6">
    <source>
        <dbReference type="ARBA" id="ARBA00023125"/>
    </source>
</evidence>
<dbReference type="EMBL" id="FPCH01000003">
    <property type="protein sequence ID" value="SFV36875.1"/>
    <property type="molecule type" value="Genomic_DNA"/>
</dbReference>
<comment type="domain">
    <text evidence="7">Contains large globular domains required for ATP hydrolysis at each terminus and a third globular domain forming a flexible hinge near the middle of the molecule. These domains are separated by coiled-coil structures.</text>
</comment>
<dbReference type="Proteomes" id="UP000199423">
    <property type="component" value="Unassembled WGS sequence"/>
</dbReference>
<comment type="subcellular location">
    <subcellularLocation>
        <location evidence="1 7">Cytoplasm</location>
    </subcellularLocation>
</comment>
<proteinExistence type="inferred from homology"/>
<evidence type="ECO:0000256" key="3">
    <source>
        <dbReference type="ARBA" id="ARBA00022741"/>
    </source>
</evidence>
<comment type="function">
    <text evidence="7">Required for chromosome condensation and partitioning.</text>
</comment>
<dbReference type="GO" id="GO:0005737">
    <property type="term" value="C:cytoplasm"/>
    <property type="evidence" value="ECO:0007669"/>
    <property type="project" value="UniProtKB-SubCell"/>
</dbReference>
<comment type="subunit">
    <text evidence="7">Homodimer.</text>
</comment>
<feature type="coiled-coil region" evidence="7">
    <location>
        <begin position="949"/>
        <end position="990"/>
    </location>
</feature>
<feature type="binding site" evidence="7">
    <location>
        <begin position="32"/>
        <end position="39"/>
    </location>
    <ligand>
        <name>ATP</name>
        <dbReference type="ChEBI" id="CHEBI:30616"/>
    </ligand>
</feature>
<dbReference type="InterPro" id="IPR010935">
    <property type="entry name" value="SMC_hinge"/>
</dbReference>
<comment type="similarity">
    <text evidence="7">Belongs to the SMC family.</text>
</comment>
<evidence type="ECO:0000259" key="8">
    <source>
        <dbReference type="SMART" id="SM00968"/>
    </source>
</evidence>
<accession>A0A1I7NQH2</accession>
<dbReference type="GO" id="GO:0007062">
    <property type="term" value="P:sister chromatid cohesion"/>
    <property type="evidence" value="ECO:0007669"/>
    <property type="project" value="InterPro"/>
</dbReference>
<dbReference type="CDD" id="cd03278">
    <property type="entry name" value="ABC_SMC_barmotin"/>
    <property type="match status" value="1"/>
</dbReference>
<keyword evidence="3 7" id="KW-0547">Nucleotide-binding</keyword>
<keyword evidence="6 7" id="KW-0238">DNA-binding</keyword>
<dbReference type="HAMAP" id="MF_01894">
    <property type="entry name" value="Smc_prok"/>
    <property type="match status" value="1"/>
</dbReference>
<dbReference type="RefSeq" id="WP_092868413.1">
    <property type="nucleotide sequence ID" value="NZ_FPCH01000003.1"/>
</dbReference>
<dbReference type="SUPFAM" id="SSF52540">
    <property type="entry name" value="P-loop containing nucleoside triphosphate hydrolases"/>
    <property type="match status" value="1"/>
</dbReference>
<evidence type="ECO:0000256" key="5">
    <source>
        <dbReference type="ARBA" id="ARBA00023054"/>
    </source>
</evidence>
<dbReference type="GO" id="GO:0005694">
    <property type="term" value="C:chromosome"/>
    <property type="evidence" value="ECO:0007669"/>
    <property type="project" value="InterPro"/>
</dbReference>
<organism evidence="9 10">
    <name type="scientific">Hyphomicrobium facile</name>
    <dbReference type="NCBI Taxonomy" id="51670"/>
    <lineage>
        <taxon>Bacteria</taxon>
        <taxon>Pseudomonadati</taxon>
        <taxon>Pseudomonadota</taxon>
        <taxon>Alphaproteobacteria</taxon>
        <taxon>Hyphomicrobiales</taxon>
        <taxon>Hyphomicrobiaceae</taxon>
        <taxon>Hyphomicrobium</taxon>
    </lineage>
</organism>
<dbReference type="InterPro" id="IPR027417">
    <property type="entry name" value="P-loop_NTPase"/>
</dbReference>
<evidence type="ECO:0000256" key="7">
    <source>
        <dbReference type="HAMAP-Rule" id="MF_01894"/>
    </source>
</evidence>
<name>A0A1I7NQH2_9HYPH</name>
<dbReference type="NCBIfam" id="TIGR02168">
    <property type="entry name" value="SMC_prok_B"/>
    <property type="match status" value="1"/>
</dbReference>
<dbReference type="PIRSF" id="PIRSF005719">
    <property type="entry name" value="SMC"/>
    <property type="match status" value="1"/>
</dbReference>
<dbReference type="AlphaFoldDB" id="A0A1I7NQH2"/>
<keyword evidence="4 7" id="KW-0067">ATP-binding</keyword>
<dbReference type="InterPro" id="IPR024704">
    <property type="entry name" value="SMC"/>
</dbReference>
<dbReference type="STRING" id="51670.SAMN04488557_2860"/>
<evidence type="ECO:0000313" key="9">
    <source>
        <dbReference type="EMBL" id="SFV36875.1"/>
    </source>
</evidence>
<dbReference type="SMART" id="SM00968">
    <property type="entry name" value="SMC_hinge"/>
    <property type="match status" value="1"/>
</dbReference>
<protein>
    <recommendedName>
        <fullName evidence="7">Chromosome partition protein Smc</fullName>
    </recommendedName>
</protein>
<feature type="coiled-coil region" evidence="7">
    <location>
        <begin position="648"/>
        <end position="901"/>
    </location>
</feature>
<dbReference type="SUPFAM" id="SSF75553">
    <property type="entry name" value="Smc hinge domain"/>
    <property type="match status" value="1"/>
</dbReference>
<feature type="coiled-coil region" evidence="7">
    <location>
        <begin position="170"/>
        <end position="228"/>
    </location>
</feature>
<dbReference type="Pfam" id="PF02463">
    <property type="entry name" value="SMC_N"/>
    <property type="match status" value="1"/>
</dbReference>
<dbReference type="Pfam" id="PF06470">
    <property type="entry name" value="SMC_hinge"/>
    <property type="match status" value="1"/>
</dbReference>
<dbReference type="GO" id="GO:0030261">
    <property type="term" value="P:chromosome condensation"/>
    <property type="evidence" value="ECO:0007669"/>
    <property type="project" value="InterPro"/>
</dbReference>
<evidence type="ECO:0000313" key="10">
    <source>
        <dbReference type="Proteomes" id="UP000199423"/>
    </source>
</evidence>
<sequence length="1153" mass="127498">MKITRLRLLGFKSFVDATELVIEPGLTGVVGPNGCGKSNLLEALRWVMGESSHKSMRAAAMDDVIFSGSGGRPERSSAEVTMFLDNSARKAPAEFNGGDILEITRRIEREAGSAYRINGREVRARDVKVLFEDAATGARSPALVRQGQIGEIVNSKPEQRRRILEDAAGIAGLHTRRHEAELKLKAAEANIERLNDVVGQLQSQTESLKRQARQARRYKELSNDIRQQEALALHLTWQDAHQSVENEEAQLTDTMMRLGAATEAEAKAFSEELRLAEGLPPLREAEAVKAAALARFKIEQENLEREASRAQERARELEARVKQLESDLARERGFIHEAKETLLHLDADLAAITEAGDRAIDEEDLERIKLDAAEARRVQTDAHFADITHRAADARARLRSLESALAERKDVVAKIAWQIAAFDTQIEDLKSKAPDGEQVSDMAHRGQALAQEISKIEAETLAAEENVRTTQADAKARRDEAQRVRLAANAFSTERDTIAKLLARADEGTYPPAVDLIRVSPGYETALGAALGDDLEAPIAAEASVHWRSLDLPAKDHALPADAEPLIMHVEAPQELTRRLRQIGVVKRSEGARLQPHLKTGQRLVSREGDLWRWDGFVAAAGGVTPAAQRLAHKNRLAELDRSAQAVLNEAKDTIDAERMAANAAQQAEANERRLRQLWRDKQNELAQVRQQLTVLEKLQRESETRLAAVTAQRARADEELTNAQARHVEIEAHIVTMSVGEDLEPQLKTAQTEAEHARREVAESRVRLGSLERDKQIRAERIRHANAEITRWHGRQHSAEAQVQSLDARLKEARDEMTATADLPARIAAQRETLLSALSRAEDERRTAADDLAAAENAIRAATESLRAIQAEVSAAREANARIETRLENARQRRQEAARHIRETFDVAPEACLALAGLPEASAIPALADVERHLMRIKADRERLGGVNLQADDDLVEVSKQLENLVAERDDLEQGIAKLRGAIQQLNREGKSRLDEAFATVNAHFERLFTHLFGGGEARLEMIESPEDPLEGGLEIVAKPPGKKPATLSLLSGGEQTLTALALIFAVFLTNPSPICVLDEVDAPLDDANVDRFCRLLEQMSTETATRFLVITHHPMTMARMNRLFGVTMAEKGVSQLVSVDLQTAQSFREAS</sequence>
<evidence type="ECO:0000256" key="2">
    <source>
        <dbReference type="ARBA" id="ARBA00022490"/>
    </source>
</evidence>
<dbReference type="GO" id="GO:0006260">
    <property type="term" value="P:DNA replication"/>
    <property type="evidence" value="ECO:0007669"/>
    <property type="project" value="UniProtKB-UniRule"/>
</dbReference>